<protein>
    <submittedName>
        <fullName evidence="6">Glycosyltransferase, catalytic subunit of cellulose synthase and poly-beta-1,6-N-acetylglucosamine synthase</fullName>
    </submittedName>
</protein>
<dbReference type="OrthoDB" id="9807778at2"/>
<dbReference type="STRING" id="321763.SAMN04488692_107108"/>
<dbReference type="GO" id="GO:0016757">
    <property type="term" value="F:glycosyltransferase activity"/>
    <property type="evidence" value="ECO:0007669"/>
    <property type="project" value="UniProtKB-KW"/>
</dbReference>
<dbReference type="Pfam" id="PF00535">
    <property type="entry name" value="Glycos_transf_2"/>
    <property type="match status" value="1"/>
</dbReference>
<evidence type="ECO:0000259" key="5">
    <source>
        <dbReference type="Pfam" id="PF00535"/>
    </source>
</evidence>
<feature type="transmembrane region" description="Helical" evidence="4">
    <location>
        <begin position="343"/>
        <end position="364"/>
    </location>
</feature>
<dbReference type="Gene3D" id="3.90.550.10">
    <property type="entry name" value="Spore Coat Polysaccharide Biosynthesis Protein SpsA, Chain A"/>
    <property type="match status" value="1"/>
</dbReference>
<feature type="transmembrane region" description="Helical" evidence="4">
    <location>
        <begin position="13"/>
        <end position="35"/>
    </location>
</feature>
<proteinExistence type="inferred from homology"/>
<dbReference type="RefSeq" id="WP_089759458.1">
    <property type="nucleotide sequence ID" value="NZ_FNGO01000007.1"/>
</dbReference>
<accession>A0A1G9M4P9</accession>
<gene>
    <name evidence="6" type="ORF">SAMN04488692_107108</name>
</gene>
<dbReference type="InterPro" id="IPR001173">
    <property type="entry name" value="Glyco_trans_2-like"/>
</dbReference>
<keyword evidence="3 6" id="KW-0808">Transferase</keyword>
<comment type="similarity">
    <text evidence="1">Belongs to the glycosyltransferase 2 family.</text>
</comment>
<evidence type="ECO:0000313" key="7">
    <source>
        <dbReference type="Proteomes" id="UP000199476"/>
    </source>
</evidence>
<keyword evidence="4" id="KW-0812">Transmembrane</keyword>
<dbReference type="CDD" id="cd06423">
    <property type="entry name" value="CESA_like"/>
    <property type="match status" value="1"/>
</dbReference>
<keyword evidence="7" id="KW-1185">Reference proteome</keyword>
<evidence type="ECO:0000256" key="3">
    <source>
        <dbReference type="ARBA" id="ARBA00022679"/>
    </source>
</evidence>
<dbReference type="InterPro" id="IPR029044">
    <property type="entry name" value="Nucleotide-diphossugar_trans"/>
</dbReference>
<organism evidence="6 7">
    <name type="scientific">Halarsenatibacter silvermanii</name>
    <dbReference type="NCBI Taxonomy" id="321763"/>
    <lineage>
        <taxon>Bacteria</taxon>
        <taxon>Bacillati</taxon>
        <taxon>Bacillota</taxon>
        <taxon>Clostridia</taxon>
        <taxon>Halanaerobiales</taxon>
        <taxon>Halarsenatibacteraceae</taxon>
        <taxon>Halarsenatibacter</taxon>
    </lineage>
</organism>
<dbReference type="AlphaFoldDB" id="A0A1G9M4P9"/>
<dbReference type="PANTHER" id="PTHR43630">
    <property type="entry name" value="POLY-BETA-1,6-N-ACETYL-D-GLUCOSAMINE SYNTHASE"/>
    <property type="match status" value="1"/>
</dbReference>
<feature type="transmembrane region" description="Helical" evidence="4">
    <location>
        <begin position="384"/>
        <end position="407"/>
    </location>
</feature>
<evidence type="ECO:0000256" key="4">
    <source>
        <dbReference type="SAM" id="Phobius"/>
    </source>
</evidence>
<dbReference type="EMBL" id="FNGO01000007">
    <property type="protein sequence ID" value="SDL69240.1"/>
    <property type="molecule type" value="Genomic_DNA"/>
</dbReference>
<name>A0A1G9M4P9_9FIRM</name>
<keyword evidence="4" id="KW-1133">Transmembrane helix</keyword>
<dbReference type="SUPFAM" id="SSF53448">
    <property type="entry name" value="Nucleotide-diphospho-sugar transferases"/>
    <property type="match status" value="1"/>
</dbReference>
<reference evidence="6 7" key="1">
    <citation type="submission" date="2016-10" db="EMBL/GenBank/DDBJ databases">
        <authorList>
            <person name="de Groot N.N."/>
        </authorList>
    </citation>
    <scope>NUCLEOTIDE SEQUENCE [LARGE SCALE GENOMIC DNA]</scope>
    <source>
        <strain evidence="6 7">SLAS-1</strain>
    </source>
</reference>
<keyword evidence="2" id="KW-0328">Glycosyltransferase</keyword>
<sequence>MELLEYIILRMDYLAIIFFAIINGSYILLNIAAFFSIRQSWFFQSVADYEKTFRSEFYKPLSIIVPAYNEAETINENIKSILALQYPEFEIVVINDGSKDDTIDRLKNEFDLIPSSRVETAELETEEIKEIYKSPDYPQLTVVDKCNGGKADALNAGINVAQFPLVCNIDADSLIDGEALLKVVEPFTNDWRVVAAGGSIRIANDCEIKGGQVQKVRLSSRPLVIFQVVEYLRAFLFGRVGWAAINSLLIISGAFGVFKRKYLVEAGGYSTDTVGEDMELVLKLTRYIKNYGRELKIVFLPDPVCWTQVPEDRKSLGKQRRRWQRGLGESLAKNKEMFFNPRYGLKGLIAFPFFVFVEFLSPIFEFTGYAVVLLSLILGIGNIQIYSLFFLTAILLGVLLSTLSILFEELTFRKYTGLKDILKLFTFGFLENFGYRQLHTWWRLQGIFDIIRGRSDWGEQKRKKFSSQEDDY</sequence>
<keyword evidence="4" id="KW-0472">Membrane</keyword>
<evidence type="ECO:0000256" key="1">
    <source>
        <dbReference type="ARBA" id="ARBA00006739"/>
    </source>
</evidence>
<feature type="domain" description="Glycosyltransferase 2-like" evidence="5">
    <location>
        <begin position="62"/>
        <end position="203"/>
    </location>
</feature>
<dbReference type="Proteomes" id="UP000199476">
    <property type="component" value="Unassembled WGS sequence"/>
</dbReference>
<dbReference type="PANTHER" id="PTHR43630:SF1">
    <property type="entry name" value="POLY-BETA-1,6-N-ACETYL-D-GLUCOSAMINE SYNTHASE"/>
    <property type="match status" value="1"/>
</dbReference>
<evidence type="ECO:0000256" key="2">
    <source>
        <dbReference type="ARBA" id="ARBA00022676"/>
    </source>
</evidence>
<evidence type="ECO:0000313" key="6">
    <source>
        <dbReference type="EMBL" id="SDL69240.1"/>
    </source>
</evidence>